<name>A0A918N2L4_9FLAO</name>
<dbReference type="InterPro" id="IPR005793">
    <property type="entry name" value="Formyl_trans_C"/>
</dbReference>
<feature type="domain" description="Formyl transferase C-terminal" evidence="5">
    <location>
        <begin position="184"/>
        <end position="267"/>
    </location>
</feature>
<dbReference type="SUPFAM" id="SSF53328">
    <property type="entry name" value="Formyltransferase"/>
    <property type="match status" value="1"/>
</dbReference>
<comment type="caution">
    <text evidence="6">The sequence shown here is derived from an EMBL/GenBank/DDBJ whole genome shotgun (WGS) entry which is preliminary data.</text>
</comment>
<dbReference type="InterPro" id="IPR036477">
    <property type="entry name" value="Formyl_transf_N_sf"/>
</dbReference>
<evidence type="ECO:0000313" key="6">
    <source>
        <dbReference type="EMBL" id="GGX13218.1"/>
    </source>
</evidence>
<protein>
    <recommendedName>
        <fullName evidence="8">Methionyl-tRNA formyltransferase</fullName>
    </recommendedName>
</protein>
<evidence type="ECO:0000256" key="1">
    <source>
        <dbReference type="ARBA" id="ARBA00010699"/>
    </source>
</evidence>
<keyword evidence="7" id="KW-1185">Reference proteome</keyword>
<evidence type="ECO:0000259" key="4">
    <source>
        <dbReference type="Pfam" id="PF00551"/>
    </source>
</evidence>
<organism evidence="6 7">
    <name type="scientific">Aquimarina muelleri</name>
    <dbReference type="NCBI Taxonomy" id="279356"/>
    <lineage>
        <taxon>Bacteria</taxon>
        <taxon>Pseudomonadati</taxon>
        <taxon>Bacteroidota</taxon>
        <taxon>Flavobacteriia</taxon>
        <taxon>Flavobacteriales</taxon>
        <taxon>Flavobacteriaceae</taxon>
        <taxon>Aquimarina</taxon>
    </lineage>
</organism>
<dbReference type="AlphaFoldDB" id="A0A918N2L4"/>
<accession>A0A918N2L4</accession>
<dbReference type="Proteomes" id="UP000601108">
    <property type="component" value="Unassembled WGS sequence"/>
</dbReference>
<dbReference type="GO" id="GO:0004479">
    <property type="term" value="F:methionyl-tRNA formyltransferase activity"/>
    <property type="evidence" value="ECO:0007669"/>
    <property type="project" value="TreeGrafter"/>
</dbReference>
<dbReference type="CDD" id="cd08704">
    <property type="entry name" value="Met_tRNA_FMT_C"/>
    <property type="match status" value="1"/>
</dbReference>
<dbReference type="Gene3D" id="3.40.50.12230">
    <property type="match status" value="1"/>
</dbReference>
<dbReference type="EMBL" id="BMWS01000007">
    <property type="protein sequence ID" value="GGX13218.1"/>
    <property type="molecule type" value="Genomic_DNA"/>
</dbReference>
<sequence length="303" mass="34293">MSKHNYLDAVCVQKYNTSVPNQDFWVQSIKHEGFETYTIDSNSIKNKFKTWLEDRSPDLVIVYGFSLKIPEEILSIPKYGFLNIHFGKLPENRGPDPLFWSIKNGEKETAITIHQMDKDWDTGKILLEEPIPIIQGETGGMINSKMNFILVQLIEKTLSLIQEPVNYRVQPTKNRYNKRPSDIETTINWEEQTADEIENLINACNPKYGGATTYYQGSPIKIIEVSPVDGQLPLLGKTAGEIIHAHPQEGLYVCCKYGKLLKINIVSSDAGILTGNKYIHLGLRQGHLLTTTLTETKKISVLT</sequence>
<keyword evidence="2" id="KW-0808">Transferase</keyword>
<evidence type="ECO:0000256" key="2">
    <source>
        <dbReference type="ARBA" id="ARBA00022679"/>
    </source>
</evidence>
<evidence type="ECO:0008006" key="8">
    <source>
        <dbReference type="Google" id="ProtNLM"/>
    </source>
</evidence>
<dbReference type="InterPro" id="IPR044135">
    <property type="entry name" value="Met-tRNA-FMT_C"/>
</dbReference>
<dbReference type="Pfam" id="PF00551">
    <property type="entry name" value="Formyl_trans_N"/>
    <property type="match status" value="1"/>
</dbReference>
<gene>
    <name evidence="6" type="ORF">GCM10007384_13510</name>
</gene>
<dbReference type="Pfam" id="PF02911">
    <property type="entry name" value="Formyl_trans_C"/>
    <property type="match status" value="1"/>
</dbReference>
<evidence type="ECO:0000313" key="7">
    <source>
        <dbReference type="Proteomes" id="UP000601108"/>
    </source>
</evidence>
<evidence type="ECO:0000259" key="5">
    <source>
        <dbReference type="Pfam" id="PF02911"/>
    </source>
</evidence>
<proteinExistence type="inferred from homology"/>
<dbReference type="GO" id="GO:0005829">
    <property type="term" value="C:cytosol"/>
    <property type="evidence" value="ECO:0007669"/>
    <property type="project" value="TreeGrafter"/>
</dbReference>
<keyword evidence="3" id="KW-0648">Protein biosynthesis</keyword>
<dbReference type="InterPro" id="IPR011034">
    <property type="entry name" value="Formyl_transferase-like_C_sf"/>
</dbReference>
<dbReference type="SUPFAM" id="SSF50486">
    <property type="entry name" value="FMT C-terminal domain-like"/>
    <property type="match status" value="1"/>
</dbReference>
<comment type="similarity">
    <text evidence="1">Belongs to the Fmt family.</text>
</comment>
<evidence type="ECO:0000256" key="3">
    <source>
        <dbReference type="ARBA" id="ARBA00022917"/>
    </source>
</evidence>
<dbReference type="PANTHER" id="PTHR11138:SF5">
    <property type="entry name" value="METHIONYL-TRNA FORMYLTRANSFERASE, MITOCHONDRIAL"/>
    <property type="match status" value="1"/>
</dbReference>
<dbReference type="PANTHER" id="PTHR11138">
    <property type="entry name" value="METHIONYL-TRNA FORMYLTRANSFERASE"/>
    <property type="match status" value="1"/>
</dbReference>
<dbReference type="InterPro" id="IPR002376">
    <property type="entry name" value="Formyl_transf_N"/>
</dbReference>
<feature type="domain" description="Formyl transferase N-terminal" evidence="4">
    <location>
        <begin position="34"/>
        <end position="148"/>
    </location>
</feature>
<reference evidence="6 7" key="1">
    <citation type="journal article" date="2014" name="Int. J. Syst. Evol. Microbiol.">
        <title>Complete genome sequence of Corynebacterium casei LMG S-19264T (=DSM 44701T), isolated from a smear-ripened cheese.</title>
        <authorList>
            <consortium name="US DOE Joint Genome Institute (JGI-PGF)"/>
            <person name="Walter F."/>
            <person name="Albersmeier A."/>
            <person name="Kalinowski J."/>
            <person name="Ruckert C."/>
        </authorList>
    </citation>
    <scope>NUCLEOTIDE SEQUENCE [LARGE SCALE GENOMIC DNA]</scope>
    <source>
        <strain evidence="6 7">KCTC 12285</strain>
    </source>
</reference>